<dbReference type="Gene3D" id="3.40.50.10490">
    <property type="entry name" value="Glucose-6-phosphate isomerase like protein, domain 1"/>
    <property type="match status" value="1"/>
</dbReference>
<comment type="caution">
    <text evidence="2">The sequence shown here is derived from an EMBL/GenBank/DDBJ whole genome shotgun (WGS) entry which is preliminary data.</text>
</comment>
<keyword evidence="3" id="KW-1185">Reference proteome</keyword>
<evidence type="ECO:0000259" key="1">
    <source>
        <dbReference type="PROSITE" id="PS51464"/>
    </source>
</evidence>
<dbReference type="PROSITE" id="PS51464">
    <property type="entry name" value="SIS"/>
    <property type="match status" value="1"/>
</dbReference>
<proteinExistence type="predicted"/>
<dbReference type="InterPro" id="IPR050099">
    <property type="entry name" value="SIS_GmhA/DiaA_subfam"/>
</dbReference>
<dbReference type="RefSeq" id="WP_204030497.1">
    <property type="nucleotide sequence ID" value="NZ_BOOW01000036.1"/>
</dbReference>
<dbReference type="GO" id="GO:1901135">
    <property type="term" value="P:carbohydrate derivative metabolic process"/>
    <property type="evidence" value="ECO:0007669"/>
    <property type="project" value="InterPro"/>
</dbReference>
<dbReference type="SUPFAM" id="SSF53697">
    <property type="entry name" value="SIS domain"/>
    <property type="match status" value="1"/>
</dbReference>
<protein>
    <submittedName>
        <fullName evidence="2">Phosphoheptose isomerase</fullName>
    </submittedName>
</protein>
<organism evidence="2 3">
    <name type="scientific">Sinosporangium siamense</name>
    <dbReference type="NCBI Taxonomy" id="1367973"/>
    <lineage>
        <taxon>Bacteria</taxon>
        <taxon>Bacillati</taxon>
        <taxon>Actinomycetota</taxon>
        <taxon>Actinomycetes</taxon>
        <taxon>Streptosporangiales</taxon>
        <taxon>Streptosporangiaceae</taxon>
        <taxon>Sinosporangium</taxon>
    </lineage>
</organism>
<dbReference type="CDD" id="cd05006">
    <property type="entry name" value="SIS_GmhA"/>
    <property type="match status" value="1"/>
</dbReference>
<accession>A0A919RLJ7</accession>
<dbReference type="Pfam" id="PF13580">
    <property type="entry name" value="SIS_2"/>
    <property type="match status" value="1"/>
</dbReference>
<dbReference type="InterPro" id="IPR046348">
    <property type="entry name" value="SIS_dom_sf"/>
</dbReference>
<dbReference type="PANTHER" id="PTHR30390">
    <property type="entry name" value="SEDOHEPTULOSE 7-PHOSPHATE ISOMERASE / DNAA INITIATOR-ASSOCIATING FACTOR FOR REPLICATION INITIATION"/>
    <property type="match status" value="1"/>
</dbReference>
<keyword evidence="2" id="KW-0413">Isomerase</keyword>
<evidence type="ECO:0000313" key="2">
    <source>
        <dbReference type="EMBL" id="GII95427.1"/>
    </source>
</evidence>
<dbReference type="GO" id="GO:0016853">
    <property type="term" value="F:isomerase activity"/>
    <property type="evidence" value="ECO:0007669"/>
    <property type="project" value="UniProtKB-KW"/>
</dbReference>
<sequence>MDERESAGMRGLYPFLYAEQTDMDGVLDEVSRSTVEKAHEIVRLRCTVAEACAADVAACAVRMAECFAAGGRLFAFGNGGSSTDALEVATAFAAPSRGRPLPAMSLTSDVAVVTALSNDVGFEVVFARQLAAFGRPGDIAFGLSTSGGSANVVQAFEEAARRGMVTVALAGYEGGRLAELETLDHLFVIPSSSVHRIQEAQTTVYHVLWEVTQHALIHMSKAPDGPVATGTR</sequence>
<dbReference type="Proteomes" id="UP000606172">
    <property type="component" value="Unassembled WGS sequence"/>
</dbReference>
<dbReference type="AlphaFoldDB" id="A0A919RLJ7"/>
<dbReference type="EMBL" id="BOOW01000036">
    <property type="protein sequence ID" value="GII95427.1"/>
    <property type="molecule type" value="Genomic_DNA"/>
</dbReference>
<gene>
    <name evidence="2" type="primary">gmhA_3</name>
    <name evidence="2" type="ORF">Ssi02_56580</name>
</gene>
<feature type="domain" description="SIS" evidence="1">
    <location>
        <begin position="63"/>
        <end position="226"/>
    </location>
</feature>
<name>A0A919RLJ7_9ACTN</name>
<dbReference type="GO" id="GO:0097367">
    <property type="term" value="F:carbohydrate derivative binding"/>
    <property type="evidence" value="ECO:0007669"/>
    <property type="project" value="InterPro"/>
</dbReference>
<dbReference type="InterPro" id="IPR035461">
    <property type="entry name" value="GmhA/DiaA"/>
</dbReference>
<evidence type="ECO:0000313" key="3">
    <source>
        <dbReference type="Proteomes" id="UP000606172"/>
    </source>
</evidence>
<reference evidence="2" key="1">
    <citation type="submission" date="2021-01" db="EMBL/GenBank/DDBJ databases">
        <title>Whole genome shotgun sequence of Sinosporangium siamense NBRC 109515.</title>
        <authorList>
            <person name="Komaki H."/>
            <person name="Tamura T."/>
        </authorList>
    </citation>
    <scope>NUCLEOTIDE SEQUENCE</scope>
    <source>
        <strain evidence="2">NBRC 109515</strain>
    </source>
</reference>
<dbReference type="InterPro" id="IPR001347">
    <property type="entry name" value="SIS_dom"/>
</dbReference>